<dbReference type="Proteomes" id="UP000295063">
    <property type="component" value="Unassembled WGS sequence"/>
</dbReference>
<sequence length="254" mass="27377">MVMMPDLIFHGVGVSQLVFTDGSFVNINKSQDLQIAATVTEQKVNGGDSLYSLLTFASEKTAKLTITDAVFKLEGIKAATGSTITSGAEVWVTSDKKAIATGTCTLNKTANLLLDTVVANVVETGVTLVKTSGTPAANEFKVSAAGVVTVDTSLNGKTVEFSYYYTDASGQAVHHLENDIPKVAEFRHTLISDQMDDGKRYKIDIRAYRCKANGAYTYDAKRGAAFAPKLEFEILDSGRADKRVVSYNVTEYVD</sequence>
<gene>
    <name evidence="1" type="ORF">EV210_103268</name>
</gene>
<dbReference type="EMBL" id="SLUI01000003">
    <property type="protein sequence ID" value="TCL38785.1"/>
    <property type="molecule type" value="Genomic_DNA"/>
</dbReference>
<keyword evidence="2" id="KW-1185">Reference proteome</keyword>
<accession>A0A4R1Q032</accession>
<dbReference type="RefSeq" id="WP_132077081.1">
    <property type="nucleotide sequence ID" value="NZ_SLUI01000003.1"/>
</dbReference>
<name>A0A4R1Q032_9FIRM</name>
<dbReference type="AlphaFoldDB" id="A0A4R1Q032"/>
<protein>
    <submittedName>
        <fullName evidence="1">Uncharacterized protein</fullName>
    </submittedName>
</protein>
<organism evidence="1 2">
    <name type="scientific">Anaerospora hongkongensis</name>
    <dbReference type="NCBI Taxonomy" id="244830"/>
    <lineage>
        <taxon>Bacteria</taxon>
        <taxon>Bacillati</taxon>
        <taxon>Bacillota</taxon>
        <taxon>Negativicutes</taxon>
        <taxon>Selenomonadales</taxon>
        <taxon>Sporomusaceae</taxon>
        <taxon>Anaerospora</taxon>
    </lineage>
</organism>
<proteinExistence type="predicted"/>
<comment type="caution">
    <text evidence="1">The sequence shown here is derived from an EMBL/GenBank/DDBJ whole genome shotgun (WGS) entry which is preliminary data.</text>
</comment>
<reference evidence="1 2" key="1">
    <citation type="submission" date="2019-03" db="EMBL/GenBank/DDBJ databases">
        <title>Genomic Encyclopedia of Type Strains, Phase IV (KMG-IV): sequencing the most valuable type-strain genomes for metagenomic binning, comparative biology and taxonomic classification.</title>
        <authorList>
            <person name="Goeker M."/>
        </authorList>
    </citation>
    <scope>NUCLEOTIDE SEQUENCE [LARGE SCALE GENOMIC DNA]</scope>
    <source>
        <strain evidence="1 2">DSM 15969</strain>
    </source>
</reference>
<evidence type="ECO:0000313" key="1">
    <source>
        <dbReference type="EMBL" id="TCL38785.1"/>
    </source>
</evidence>
<evidence type="ECO:0000313" key="2">
    <source>
        <dbReference type="Proteomes" id="UP000295063"/>
    </source>
</evidence>